<dbReference type="EMBL" id="NMUH01005484">
    <property type="protein sequence ID" value="MQM12882.1"/>
    <property type="molecule type" value="Genomic_DNA"/>
</dbReference>
<name>A0A843WQH0_COLES</name>
<keyword evidence="2" id="KW-1185">Reference proteome</keyword>
<evidence type="ECO:0008006" key="3">
    <source>
        <dbReference type="Google" id="ProtNLM"/>
    </source>
</evidence>
<proteinExistence type="predicted"/>
<sequence length="65" mass="7002">MCGGAIISDFIPPPRSRKIDHIFVIHVSSEIAGGLPGRVIPESVVYSFGTLLLDLLTGKYIPLSH</sequence>
<dbReference type="AlphaFoldDB" id="A0A843WQH0"/>
<gene>
    <name evidence="1" type="ORF">Taro_045800</name>
</gene>
<reference evidence="1" key="1">
    <citation type="submission" date="2017-07" db="EMBL/GenBank/DDBJ databases">
        <title>Taro Niue Genome Assembly and Annotation.</title>
        <authorList>
            <person name="Atibalentja N."/>
            <person name="Keating K."/>
            <person name="Fields C.J."/>
        </authorList>
    </citation>
    <scope>NUCLEOTIDE SEQUENCE</scope>
    <source>
        <strain evidence="1">Niue_2</strain>
        <tissue evidence="1">Leaf</tissue>
    </source>
</reference>
<dbReference type="Proteomes" id="UP000652761">
    <property type="component" value="Unassembled WGS sequence"/>
</dbReference>
<organism evidence="1 2">
    <name type="scientific">Colocasia esculenta</name>
    <name type="common">Wild taro</name>
    <name type="synonym">Arum esculentum</name>
    <dbReference type="NCBI Taxonomy" id="4460"/>
    <lineage>
        <taxon>Eukaryota</taxon>
        <taxon>Viridiplantae</taxon>
        <taxon>Streptophyta</taxon>
        <taxon>Embryophyta</taxon>
        <taxon>Tracheophyta</taxon>
        <taxon>Spermatophyta</taxon>
        <taxon>Magnoliopsida</taxon>
        <taxon>Liliopsida</taxon>
        <taxon>Araceae</taxon>
        <taxon>Aroideae</taxon>
        <taxon>Colocasieae</taxon>
        <taxon>Colocasia</taxon>
    </lineage>
</organism>
<feature type="non-terminal residue" evidence="1">
    <location>
        <position position="65"/>
    </location>
</feature>
<protein>
    <recommendedName>
        <fullName evidence="3">Protein kinase domain-containing protein</fullName>
    </recommendedName>
</protein>
<comment type="caution">
    <text evidence="1">The sequence shown here is derived from an EMBL/GenBank/DDBJ whole genome shotgun (WGS) entry which is preliminary data.</text>
</comment>
<evidence type="ECO:0000313" key="1">
    <source>
        <dbReference type="EMBL" id="MQM12882.1"/>
    </source>
</evidence>
<accession>A0A843WQH0</accession>
<evidence type="ECO:0000313" key="2">
    <source>
        <dbReference type="Proteomes" id="UP000652761"/>
    </source>
</evidence>
<dbReference type="OrthoDB" id="4062651at2759"/>